<dbReference type="SMART" id="SM00490">
    <property type="entry name" value="HELICc"/>
    <property type="match status" value="1"/>
</dbReference>
<keyword evidence="6" id="KW-0539">Nucleus</keyword>
<dbReference type="InterPro" id="IPR001650">
    <property type="entry name" value="Helicase_C-like"/>
</dbReference>
<dbReference type="EMBL" id="JARQWQ010000090">
    <property type="protein sequence ID" value="KAK2552069.1"/>
    <property type="molecule type" value="Genomic_DNA"/>
</dbReference>
<dbReference type="PANTHER" id="PTHR13710:SF153">
    <property type="entry name" value="RECQ-LIKE DNA HELICASE BLM"/>
    <property type="match status" value="1"/>
</dbReference>
<comment type="caution">
    <text evidence="12">The sequence shown here is derived from an EMBL/GenBank/DDBJ whole genome shotgun (WGS) entry which is preliminary data.</text>
</comment>
<evidence type="ECO:0000259" key="11">
    <source>
        <dbReference type="PROSITE" id="PS51194"/>
    </source>
</evidence>
<evidence type="ECO:0000256" key="9">
    <source>
        <dbReference type="ARBA" id="ARBA00044542"/>
    </source>
</evidence>
<evidence type="ECO:0000256" key="4">
    <source>
        <dbReference type="ARBA" id="ARBA00023125"/>
    </source>
</evidence>
<evidence type="ECO:0000256" key="8">
    <source>
        <dbReference type="ARBA" id="ARBA00034808"/>
    </source>
</evidence>
<dbReference type="GO" id="GO:0000724">
    <property type="term" value="P:double-strand break repair via homologous recombination"/>
    <property type="evidence" value="ECO:0007669"/>
    <property type="project" value="TreeGrafter"/>
</dbReference>
<reference evidence="12" key="1">
    <citation type="journal article" date="2023" name="G3 (Bethesda)">
        <title>Whole genome assembly and annotation of the endangered Caribbean coral Acropora cervicornis.</title>
        <authorList>
            <person name="Selwyn J.D."/>
            <person name="Vollmer S.V."/>
        </authorList>
    </citation>
    <scope>NUCLEOTIDE SEQUENCE</scope>
    <source>
        <strain evidence="12">K2</strain>
    </source>
</reference>
<keyword evidence="5" id="KW-0413">Isomerase</keyword>
<dbReference type="PROSITE" id="PS51194">
    <property type="entry name" value="HELICASE_CTER"/>
    <property type="match status" value="1"/>
</dbReference>
<sequence length="531" mass="60362">MASDSSSESACSSTFHKAIEFSLKELGKPKLELKREQYDAIRATCFERKDALAVLPTGFGKSLIYQILPGNFDYFRSGCDPERHHSVVLVVSPLSALMRDQLKKLEAFLNVCILQSAPEDEGEQKVTIPKNVNKCSLVFAHPEVFVDDKNVAKMLKRKDFNMKVQAIVVDEAHLVQQWSAFRPAFAKIGLLPNLFPSVPVLALSAIATRDIQDENKLQEIFDPIVTELKLEKLNMPLTLIYGNYFQYFSNEMGKEQYFPSSAEPLAKNRLFSQYQAQYPEHERKRIVDELVNGTSNHRVLFVTVSFGIGIDCNNIRRIVHIGVPYTMEDYCQEVGRGGRDGLPARADIYYNSYDISKARKNMPEVMSTYVQSKKCKRKLILNYFDHDVPNSQHPDHTCCNFHREHCECENCELVPVADDMEALSVQQEMTVDTQNETCSQTTSVTFEAKEKVRQDLGQYRMKLQRDLGRSTVGSTGLCTGFPIELIALVLQPLPELTSVEKVEAILPVFSKEMAQDLYYIIQKHLPWGDPM</sequence>
<dbReference type="InterPro" id="IPR011545">
    <property type="entry name" value="DEAD/DEAH_box_helicase_dom"/>
</dbReference>
<gene>
    <name evidence="12" type="ORF">P5673_026813</name>
</gene>
<comment type="catalytic activity">
    <reaction evidence="7">
        <text>Couples ATP hydrolysis with the unwinding of duplex DNA by translocating in the 3'-5' direction.</text>
        <dbReference type="EC" id="5.6.2.4"/>
    </reaction>
</comment>
<evidence type="ECO:0000256" key="6">
    <source>
        <dbReference type="ARBA" id="ARBA00023242"/>
    </source>
</evidence>
<keyword evidence="12" id="KW-0347">Helicase</keyword>
<feature type="domain" description="Helicase ATP-binding" evidence="10">
    <location>
        <begin position="42"/>
        <end position="225"/>
    </location>
</feature>
<evidence type="ECO:0000313" key="13">
    <source>
        <dbReference type="Proteomes" id="UP001249851"/>
    </source>
</evidence>
<dbReference type="EC" id="5.6.2.4" evidence="8"/>
<reference evidence="12" key="2">
    <citation type="journal article" date="2023" name="Science">
        <title>Genomic signatures of disease resistance in endangered staghorn corals.</title>
        <authorList>
            <person name="Vollmer S.V."/>
            <person name="Selwyn J.D."/>
            <person name="Despard B.A."/>
            <person name="Roesel C.L."/>
        </authorList>
    </citation>
    <scope>NUCLEOTIDE SEQUENCE</scope>
    <source>
        <strain evidence="12">K2</strain>
    </source>
</reference>
<proteinExistence type="inferred from homology"/>
<organism evidence="12 13">
    <name type="scientific">Acropora cervicornis</name>
    <name type="common">Staghorn coral</name>
    <dbReference type="NCBI Taxonomy" id="6130"/>
    <lineage>
        <taxon>Eukaryota</taxon>
        <taxon>Metazoa</taxon>
        <taxon>Cnidaria</taxon>
        <taxon>Anthozoa</taxon>
        <taxon>Hexacorallia</taxon>
        <taxon>Scleractinia</taxon>
        <taxon>Astrocoeniina</taxon>
        <taxon>Acroporidae</taxon>
        <taxon>Acropora</taxon>
    </lineage>
</organism>
<comment type="similarity">
    <text evidence="1">Belongs to the helicase family. RecQ subfamily.</text>
</comment>
<dbReference type="GO" id="GO:0005694">
    <property type="term" value="C:chromosome"/>
    <property type="evidence" value="ECO:0007669"/>
    <property type="project" value="TreeGrafter"/>
</dbReference>
<dbReference type="Pfam" id="PF00271">
    <property type="entry name" value="Helicase_C"/>
    <property type="match status" value="1"/>
</dbReference>
<dbReference type="GO" id="GO:0005737">
    <property type="term" value="C:cytoplasm"/>
    <property type="evidence" value="ECO:0007669"/>
    <property type="project" value="TreeGrafter"/>
</dbReference>
<keyword evidence="13" id="KW-1185">Reference proteome</keyword>
<accession>A0AAD9Q045</accession>
<evidence type="ECO:0000256" key="3">
    <source>
        <dbReference type="ARBA" id="ARBA00022840"/>
    </source>
</evidence>
<evidence type="ECO:0000256" key="5">
    <source>
        <dbReference type="ARBA" id="ARBA00023235"/>
    </source>
</evidence>
<evidence type="ECO:0000313" key="12">
    <source>
        <dbReference type="EMBL" id="KAK2552069.1"/>
    </source>
</evidence>
<dbReference type="GO" id="GO:0005634">
    <property type="term" value="C:nucleus"/>
    <property type="evidence" value="ECO:0007669"/>
    <property type="project" value="TreeGrafter"/>
</dbReference>
<evidence type="ECO:0000256" key="7">
    <source>
        <dbReference type="ARBA" id="ARBA00034617"/>
    </source>
</evidence>
<keyword evidence="12" id="KW-0378">Hydrolase</keyword>
<evidence type="ECO:0000259" key="10">
    <source>
        <dbReference type="PROSITE" id="PS51192"/>
    </source>
</evidence>
<dbReference type="SMART" id="SM00487">
    <property type="entry name" value="DEXDc"/>
    <property type="match status" value="1"/>
</dbReference>
<name>A0AAD9Q045_ACRCE</name>
<dbReference type="Proteomes" id="UP001249851">
    <property type="component" value="Unassembled WGS sequence"/>
</dbReference>
<dbReference type="InterPro" id="IPR027417">
    <property type="entry name" value="P-loop_NTPase"/>
</dbReference>
<dbReference type="Pfam" id="PF00270">
    <property type="entry name" value="DEAD"/>
    <property type="match status" value="1"/>
</dbReference>
<dbReference type="SUPFAM" id="SSF52540">
    <property type="entry name" value="P-loop containing nucleoside triphosphate hydrolases"/>
    <property type="match status" value="1"/>
</dbReference>
<keyword evidence="2" id="KW-0547">Nucleotide-binding</keyword>
<dbReference type="GO" id="GO:0003677">
    <property type="term" value="F:DNA binding"/>
    <property type="evidence" value="ECO:0007669"/>
    <property type="project" value="UniProtKB-KW"/>
</dbReference>
<dbReference type="GO" id="GO:0043138">
    <property type="term" value="F:3'-5' DNA helicase activity"/>
    <property type="evidence" value="ECO:0007669"/>
    <property type="project" value="UniProtKB-EC"/>
</dbReference>
<protein>
    <recommendedName>
        <fullName evidence="8">DNA 3'-5' helicase</fullName>
        <ecNumber evidence="8">5.6.2.4</ecNumber>
    </recommendedName>
    <alternativeName>
        <fullName evidence="9">DNA 3'-5' helicase BLM</fullName>
    </alternativeName>
</protein>
<dbReference type="GO" id="GO:0005524">
    <property type="term" value="F:ATP binding"/>
    <property type="evidence" value="ECO:0007669"/>
    <property type="project" value="UniProtKB-KW"/>
</dbReference>
<feature type="domain" description="Helicase C-terminal" evidence="11">
    <location>
        <begin position="229"/>
        <end position="381"/>
    </location>
</feature>
<dbReference type="Gene3D" id="3.40.50.300">
    <property type="entry name" value="P-loop containing nucleotide triphosphate hydrolases"/>
    <property type="match status" value="2"/>
</dbReference>
<dbReference type="PANTHER" id="PTHR13710">
    <property type="entry name" value="DNA HELICASE RECQ FAMILY MEMBER"/>
    <property type="match status" value="1"/>
</dbReference>
<evidence type="ECO:0000256" key="1">
    <source>
        <dbReference type="ARBA" id="ARBA00005446"/>
    </source>
</evidence>
<evidence type="ECO:0000256" key="2">
    <source>
        <dbReference type="ARBA" id="ARBA00022741"/>
    </source>
</evidence>
<dbReference type="GO" id="GO:0009378">
    <property type="term" value="F:four-way junction helicase activity"/>
    <property type="evidence" value="ECO:0007669"/>
    <property type="project" value="TreeGrafter"/>
</dbReference>
<keyword evidence="4" id="KW-0238">DNA-binding</keyword>
<dbReference type="PROSITE" id="PS51192">
    <property type="entry name" value="HELICASE_ATP_BIND_1"/>
    <property type="match status" value="1"/>
</dbReference>
<keyword evidence="3" id="KW-0067">ATP-binding</keyword>
<dbReference type="AlphaFoldDB" id="A0AAD9Q045"/>
<dbReference type="InterPro" id="IPR014001">
    <property type="entry name" value="Helicase_ATP-bd"/>
</dbReference>